<gene>
    <name evidence="1" type="ORF">UFOVP135_68</name>
</gene>
<reference evidence="1" key="1">
    <citation type="submission" date="2020-04" db="EMBL/GenBank/DDBJ databases">
        <authorList>
            <person name="Chiriac C."/>
            <person name="Salcher M."/>
            <person name="Ghai R."/>
            <person name="Kavagutti S V."/>
        </authorList>
    </citation>
    <scope>NUCLEOTIDE SEQUENCE</scope>
</reference>
<dbReference type="EMBL" id="LR796254">
    <property type="protein sequence ID" value="CAB4131988.1"/>
    <property type="molecule type" value="Genomic_DNA"/>
</dbReference>
<name>A0A6J5LBN0_9CAUD</name>
<sequence length="92" mass="10633">MTQDDVIKLWEEANGWSVKDFQNTLEELQSFANLVAAKVMSSTWTQEHWTEYEKAIAAVEREANIKIIKETPFSNWFQADVIEAIRARGEQA</sequence>
<organism evidence="1">
    <name type="scientific">uncultured Caudovirales phage</name>
    <dbReference type="NCBI Taxonomy" id="2100421"/>
    <lineage>
        <taxon>Viruses</taxon>
        <taxon>Duplodnaviria</taxon>
        <taxon>Heunggongvirae</taxon>
        <taxon>Uroviricota</taxon>
        <taxon>Caudoviricetes</taxon>
        <taxon>Peduoviridae</taxon>
        <taxon>Maltschvirus</taxon>
        <taxon>Maltschvirus maltsch</taxon>
    </lineage>
</organism>
<evidence type="ECO:0000313" key="1">
    <source>
        <dbReference type="EMBL" id="CAB4131988.1"/>
    </source>
</evidence>
<protein>
    <submittedName>
        <fullName evidence="1">Uncharacterized protein</fullName>
    </submittedName>
</protein>
<accession>A0A6J5LBN0</accession>
<proteinExistence type="predicted"/>